<sequence>MNIFKVQNVRLSHLLFSSISGSGVNVLRGLCKMNNKSKLIVFCGPSGSGKSTLVRRLIGEYPDQLGFSVSHTTRKPREGEVDGVHYHFVDSNKMEDEIATGKFIESATFSGNMYGTSKAAIQNVCEQGKVCVLDIDVQGVKQVKNTILRPWYIFIKPPSIKSLEQRLRSRKSETETSLMKRLEVAIREIAYGEMAGNFDVVIINDDLEHAYGHLKDFVETQIFQTDQE</sequence>
<organism evidence="8 9">
    <name type="scientific">Ignelater luminosus</name>
    <name type="common">Cucubano</name>
    <name type="synonym">Pyrophorus luminosus</name>
    <dbReference type="NCBI Taxonomy" id="2038154"/>
    <lineage>
        <taxon>Eukaryota</taxon>
        <taxon>Metazoa</taxon>
        <taxon>Ecdysozoa</taxon>
        <taxon>Arthropoda</taxon>
        <taxon>Hexapoda</taxon>
        <taxon>Insecta</taxon>
        <taxon>Pterygota</taxon>
        <taxon>Neoptera</taxon>
        <taxon>Endopterygota</taxon>
        <taxon>Coleoptera</taxon>
        <taxon>Polyphaga</taxon>
        <taxon>Elateriformia</taxon>
        <taxon>Elateroidea</taxon>
        <taxon>Elateridae</taxon>
        <taxon>Agrypninae</taxon>
        <taxon>Pyrophorini</taxon>
        <taxon>Ignelater</taxon>
    </lineage>
</organism>
<dbReference type="SMART" id="SM00072">
    <property type="entry name" value="GuKc"/>
    <property type="match status" value="1"/>
</dbReference>
<keyword evidence="9" id="KW-1185">Reference proteome</keyword>
<evidence type="ECO:0000256" key="5">
    <source>
        <dbReference type="ARBA" id="ARBA00022777"/>
    </source>
</evidence>
<keyword evidence="4" id="KW-0547">Nucleotide-binding</keyword>
<dbReference type="Gene3D" id="3.40.50.300">
    <property type="entry name" value="P-loop containing nucleotide triphosphate hydrolases"/>
    <property type="match status" value="1"/>
</dbReference>
<dbReference type="PROSITE" id="PS50052">
    <property type="entry name" value="GUANYLATE_KINASE_2"/>
    <property type="match status" value="1"/>
</dbReference>
<evidence type="ECO:0000256" key="2">
    <source>
        <dbReference type="ARBA" id="ARBA00012961"/>
    </source>
</evidence>
<dbReference type="GO" id="GO:0005524">
    <property type="term" value="F:ATP binding"/>
    <property type="evidence" value="ECO:0007669"/>
    <property type="project" value="UniProtKB-KW"/>
</dbReference>
<dbReference type="InterPro" id="IPR027417">
    <property type="entry name" value="P-loop_NTPase"/>
</dbReference>
<comment type="similarity">
    <text evidence="1">Belongs to the guanylate kinase family.</text>
</comment>
<dbReference type="NCBIfam" id="TIGR03263">
    <property type="entry name" value="guanyl_kin"/>
    <property type="match status" value="1"/>
</dbReference>
<dbReference type="InterPro" id="IPR020590">
    <property type="entry name" value="Guanylate_kinase_CS"/>
</dbReference>
<dbReference type="PROSITE" id="PS00856">
    <property type="entry name" value="GUANYLATE_KINASE_1"/>
    <property type="match status" value="1"/>
</dbReference>
<evidence type="ECO:0000256" key="4">
    <source>
        <dbReference type="ARBA" id="ARBA00022741"/>
    </source>
</evidence>
<dbReference type="Pfam" id="PF00625">
    <property type="entry name" value="Guanylate_kin"/>
    <property type="match status" value="1"/>
</dbReference>
<proteinExistence type="inferred from homology"/>
<dbReference type="FunFam" id="3.30.63.10:FF:000002">
    <property type="entry name" value="Guanylate kinase 1"/>
    <property type="match status" value="1"/>
</dbReference>
<dbReference type="OrthoDB" id="6334211at2759"/>
<reference evidence="8" key="1">
    <citation type="submission" date="2019-08" db="EMBL/GenBank/DDBJ databases">
        <title>The genome of the North American firefly Photinus pyralis.</title>
        <authorList>
            <consortium name="Photinus pyralis genome working group"/>
            <person name="Fallon T.R."/>
            <person name="Sander Lower S.E."/>
            <person name="Weng J.-K."/>
        </authorList>
    </citation>
    <scope>NUCLEOTIDE SEQUENCE</scope>
    <source>
        <strain evidence="8">TRF0915ILg1</strain>
        <tissue evidence="8">Whole body</tissue>
    </source>
</reference>
<feature type="domain" description="Guanylate kinase-like" evidence="7">
    <location>
        <begin position="37"/>
        <end position="219"/>
    </location>
</feature>
<dbReference type="GO" id="GO:0004385">
    <property type="term" value="F:GMP kinase activity"/>
    <property type="evidence" value="ECO:0007669"/>
    <property type="project" value="UniProtKB-EC"/>
</dbReference>
<dbReference type="Proteomes" id="UP000801492">
    <property type="component" value="Unassembled WGS sequence"/>
</dbReference>
<evidence type="ECO:0000259" key="7">
    <source>
        <dbReference type="PROSITE" id="PS50052"/>
    </source>
</evidence>
<dbReference type="SUPFAM" id="SSF52540">
    <property type="entry name" value="P-loop containing nucleoside triphosphate hydrolases"/>
    <property type="match status" value="1"/>
</dbReference>
<dbReference type="GO" id="GO:0005829">
    <property type="term" value="C:cytosol"/>
    <property type="evidence" value="ECO:0007669"/>
    <property type="project" value="TreeGrafter"/>
</dbReference>
<keyword evidence="6" id="KW-0067">ATP-binding</keyword>
<dbReference type="AlphaFoldDB" id="A0A8K0D589"/>
<evidence type="ECO:0000256" key="3">
    <source>
        <dbReference type="ARBA" id="ARBA00022679"/>
    </source>
</evidence>
<evidence type="ECO:0000313" key="9">
    <source>
        <dbReference type="Proteomes" id="UP000801492"/>
    </source>
</evidence>
<evidence type="ECO:0000313" key="8">
    <source>
        <dbReference type="EMBL" id="KAF2894850.1"/>
    </source>
</evidence>
<accession>A0A8K0D589</accession>
<dbReference type="EC" id="2.7.4.8" evidence="2"/>
<evidence type="ECO:0000256" key="1">
    <source>
        <dbReference type="ARBA" id="ARBA00005790"/>
    </source>
</evidence>
<dbReference type="FunFam" id="3.40.50.300:FF:000776">
    <property type="entry name" value="Guanylate kinase 2"/>
    <property type="match status" value="1"/>
</dbReference>
<dbReference type="EMBL" id="VTPC01006528">
    <property type="protein sequence ID" value="KAF2894850.1"/>
    <property type="molecule type" value="Genomic_DNA"/>
</dbReference>
<gene>
    <name evidence="8" type="ORF">ILUMI_11320</name>
</gene>
<dbReference type="PANTHER" id="PTHR23117">
    <property type="entry name" value="GUANYLATE KINASE-RELATED"/>
    <property type="match status" value="1"/>
</dbReference>
<dbReference type="PANTHER" id="PTHR23117:SF13">
    <property type="entry name" value="GUANYLATE KINASE"/>
    <property type="match status" value="1"/>
</dbReference>
<protein>
    <recommendedName>
        <fullName evidence="2">guanylate kinase</fullName>
        <ecNumber evidence="2">2.7.4.8</ecNumber>
    </recommendedName>
</protein>
<name>A0A8K0D589_IGNLU</name>
<dbReference type="CDD" id="cd00071">
    <property type="entry name" value="GMPK"/>
    <property type="match status" value="1"/>
</dbReference>
<comment type="caution">
    <text evidence="8">The sequence shown here is derived from an EMBL/GenBank/DDBJ whole genome shotgun (WGS) entry which is preliminary data.</text>
</comment>
<keyword evidence="5" id="KW-0418">Kinase</keyword>
<dbReference type="InterPro" id="IPR008144">
    <property type="entry name" value="Guanylate_kin-like_dom"/>
</dbReference>
<evidence type="ECO:0000256" key="6">
    <source>
        <dbReference type="ARBA" id="ARBA00022840"/>
    </source>
</evidence>
<dbReference type="InterPro" id="IPR008145">
    <property type="entry name" value="GK/Ca_channel_bsu"/>
</dbReference>
<keyword evidence="3" id="KW-0808">Transferase</keyword>
<dbReference type="InterPro" id="IPR017665">
    <property type="entry name" value="Guanylate_kinase"/>
</dbReference>